<feature type="binding site" evidence="6">
    <location>
        <position position="58"/>
    </location>
    <ligand>
        <name>substrate</name>
    </ligand>
</feature>
<evidence type="ECO:0000256" key="3">
    <source>
        <dbReference type="ARBA" id="ARBA00022840"/>
    </source>
</evidence>
<keyword evidence="3 6" id="KW-0067">ATP-binding</keyword>
<comment type="cofactor">
    <cofactor evidence="7">
        <name>Mg(2+)</name>
        <dbReference type="ChEBI" id="CHEBI:18420"/>
    </cofactor>
</comment>
<organism evidence="8 9">
    <name type="scientific">Tricholomella constricta</name>
    <dbReference type="NCBI Taxonomy" id="117010"/>
    <lineage>
        <taxon>Eukaryota</taxon>
        <taxon>Fungi</taxon>
        <taxon>Dikarya</taxon>
        <taxon>Basidiomycota</taxon>
        <taxon>Agaricomycotina</taxon>
        <taxon>Agaricomycetes</taxon>
        <taxon>Agaricomycetidae</taxon>
        <taxon>Agaricales</taxon>
        <taxon>Tricholomatineae</taxon>
        <taxon>Lyophyllaceae</taxon>
        <taxon>Tricholomella</taxon>
    </lineage>
</organism>
<dbReference type="Pfam" id="PF01812">
    <property type="entry name" value="5-FTHF_cyc-lig"/>
    <property type="match status" value="1"/>
</dbReference>
<dbReference type="SUPFAM" id="SSF100950">
    <property type="entry name" value="NagB/RpiA/CoA transferase-like"/>
    <property type="match status" value="1"/>
</dbReference>
<keyword evidence="2 6" id="KW-0547">Nucleotide-binding</keyword>
<dbReference type="GO" id="GO:0009396">
    <property type="term" value="P:folic acid-containing compound biosynthetic process"/>
    <property type="evidence" value="ECO:0007669"/>
    <property type="project" value="TreeGrafter"/>
</dbReference>
<dbReference type="GO" id="GO:0035999">
    <property type="term" value="P:tetrahydrofolate interconversion"/>
    <property type="evidence" value="ECO:0007669"/>
    <property type="project" value="TreeGrafter"/>
</dbReference>
<evidence type="ECO:0000256" key="1">
    <source>
        <dbReference type="ARBA" id="ARBA00010638"/>
    </source>
</evidence>
<sequence length="217" mass="23824">MAATLTSLRAQKKALRKVMSAKLQLLPASAIEEQSRAVAARVLSLPSFQRSRSVSCYLSMPSGELDTSSLVSEILARGQNLFVPKIASKEGHMEFLKLNGTEDLNSLPSGVWGIKEPEPQWQGSPRQNAMDPDFEGLDIILLPGVAFDKSLSRLGHGKGYYDRFITSYCSTGKPRPLLVALALREQVLEGSAVPIGDHDWKMDLVVTADEVLESERR</sequence>
<dbReference type="GO" id="GO:0030272">
    <property type="term" value="F:5-formyltetrahydrofolate cyclo-ligase activity"/>
    <property type="evidence" value="ECO:0007669"/>
    <property type="project" value="UniProtKB-EC"/>
</dbReference>
<keyword evidence="9" id="KW-1185">Reference proteome</keyword>
<dbReference type="AlphaFoldDB" id="A0A8H5M372"/>
<dbReference type="EC" id="6.3.3.2" evidence="5 7"/>
<dbReference type="InterPro" id="IPR002698">
    <property type="entry name" value="FTHF_cligase"/>
</dbReference>
<comment type="similarity">
    <text evidence="1 7">Belongs to the 5-formyltetrahydrofolate cyclo-ligase family.</text>
</comment>
<dbReference type="OrthoDB" id="2015992at2759"/>
<accession>A0A8H5M372</accession>
<protein>
    <recommendedName>
        <fullName evidence="5 7">5-formyltetrahydrofolate cyclo-ligase</fullName>
        <ecNumber evidence="5 7">6.3.3.2</ecNumber>
    </recommendedName>
</protein>
<evidence type="ECO:0000256" key="6">
    <source>
        <dbReference type="PIRSR" id="PIRSR006806-1"/>
    </source>
</evidence>
<dbReference type="Proteomes" id="UP000565441">
    <property type="component" value="Unassembled WGS sequence"/>
</dbReference>
<name>A0A8H5M372_9AGAR</name>
<keyword evidence="7" id="KW-0479">Metal-binding</keyword>
<dbReference type="PANTHER" id="PTHR23407">
    <property type="entry name" value="ATPASE INHIBITOR/5-FORMYLTETRAHYDROFOLATE CYCLO-LIGASE"/>
    <property type="match status" value="1"/>
</dbReference>
<feature type="binding site" evidence="6">
    <location>
        <position position="64"/>
    </location>
    <ligand>
        <name>substrate</name>
    </ligand>
</feature>
<dbReference type="InterPro" id="IPR024185">
    <property type="entry name" value="FTHF_cligase-like_sf"/>
</dbReference>
<dbReference type="Gene3D" id="3.40.50.10420">
    <property type="entry name" value="NagB/RpiA/CoA transferase-like"/>
    <property type="match status" value="1"/>
</dbReference>
<comment type="catalytic activity">
    <reaction evidence="4 7">
        <text>(6S)-5-formyl-5,6,7,8-tetrahydrofolate + ATP = (6R)-5,10-methenyltetrahydrofolate + ADP + phosphate</text>
        <dbReference type="Rhea" id="RHEA:10488"/>
        <dbReference type="ChEBI" id="CHEBI:30616"/>
        <dbReference type="ChEBI" id="CHEBI:43474"/>
        <dbReference type="ChEBI" id="CHEBI:57455"/>
        <dbReference type="ChEBI" id="CHEBI:57457"/>
        <dbReference type="ChEBI" id="CHEBI:456216"/>
        <dbReference type="EC" id="6.3.3.2"/>
    </reaction>
</comment>
<comment type="caution">
    <text evidence="8">The sequence shown here is derived from an EMBL/GenBank/DDBJ whole genome shotgun (WGS) entry which is preliminary data.</text>
</comment>
<evidence type="ECO:0000313" key="8">
    <source>
        <dbReference type="EMBL" id="KAF5379056.1"/>
    </source>
</evidence>
<dbReference type="GO" id="GO:0005739">
    <property type="term" value="C:mitochondrion"/>
    <property type="evidence" value="ECO:0007669"/>
    <property type="project" value="TreeGrafter"/>
</dbReference>
<evidence type="ECO:0000256" key="5">
    <source>
        <dbReference type="ARBA" id="ARBA00038966"/>
    </source>
</evidence>
<evidence type="ECO:0000313" key="9">
    <source>
        <dbReference type="Proteomes" id="UP000565441"/>
    </source>
</evidence>
<dbReference type="PANTHER" id="PTHR23407:SF1">
    <property type="entry name" value="5-FORMYLTETRAHYDROFOLATE CYCLO-LIGASE"/>
    <property type="match status" value="1"/>
</dbReference>
<feature type="binding site" evidence="6">
    <location>
        <begin position="153"/>
        <end position="161"/>
    </location>
    <ligand>
        <name>ATP</name>
        <dbReference type="ChEBI" id="CHEBI:30616"/>
    </ligand>
</feature>
<dbReference type="NCBIfam" id="TIGR02727">
    <property type="entry name" value="MTHFS_bact"/>
    <property type="match status" value="1"/>
</dbReference>
<evidence type="ECO:0000256" key="2">
    <source>
        <dbReference type="ARBA" id="ARBA00022741"/>
    </source>
</evidence>
<dbReference type="InterPro" id="IPR037171">
    <property type="entry name" value="NagB/RpiA_transferase-like"/>
</dbReference>
<gene>
    <name evidence="8" type="ORF">D9615_005994</name>
</gene>
<dbReference type="GO" id="GO:0046872">
    <property type="term" value="F:metal ion binding"/>
    <property type="evidence" value="ECO:0007669"/>
    <property type="project" value="UniProtKB-KW"/>
</dbReference>
<evidence type="ECO:0000256" key="4">
    <source>
        <dbReference type="ARBA" id="ARBA00036539"/>
    </source>
</evidence>
<dbReference type="EMBL" id="JAACJP010000017">
    <property type="protein sequence ID" value="KAF5379056.1"/>
    <property type="molecule type" value="Genomic_DNA"/>
</dbReference>
<keyword evidence="7" id="KW-0460">Magnesium</keyword>
<feature type="binding site" evidence="6">
    <location>
        <begin position="12"/>
        <end position="16"/>
    </location>
    <ligand>
        <name>ATP</name>
        <dbReference type="ChEBI" id="CHEBI:30616"/>
    </ligand>
</feature>
<dbReference type="PIRSF" id="PIRSF006806">
    <property type="entry name" value="FTHF_cligase"/>
    <property type="match status" value="1"/>
</dbReference>
<proteinExistence type="inferred from homology"/>
<evidence type="ECO:0000256" key="7">
    <source>
        <dbReference type="RuleBase" id="RU361279"/>
    </source>
</evidence>
<dbReference type="GO" id="GO:0005524">
    <property type="term" value="F:ATP binding"/>
    <property type="evidence" value="ECO:0007669"/>
    <property type="project" value="UniProtKB-KW"/>
</dbReference>
<reference evidence="8 9" key="1">
    <citation type="journal article" date="2020" name="ISME J.">
        <title>Uncovering the hidden diversity of litter-decomposition mechanisms in mushroom-forming fungi.</title>
        <authorList>
            <person name="Floudas D."/>
            <person name="Bentzer J."/>
            <person name="Ahren D."/>
            <person name="Johansson T."/>
            <person name="Persson P."/>
            <person name="Tunlid A."/>
        </authorList>
    </citation>
    <scope>NUCLEOTIDE SEQUENCE [LARGE SCALE GENOMIC DNA]</scope>
    <source>
        <strain evidence="8 9">CBS 661.87</strain>
    </source>
</reference>